<feature type="transmembrane region" description="Helical" evidence="7">
    <location>
        <begin position="112"/>
        <end position="133"/>
    </location>
</feature>
<sequence length="165" mass="18636">MSSEVTVGFDRGYVKSMRGILKVSECVLDMVGFICASVWIYWTHAGGAWVQFVTISAFITTLILYILHLFRIIYKLPGPWGLIELIYYVVFTIMMLIAAIVCAARAWHSSIIAAAIFTFLATAVYVVDTFLLFRDWQSGSSTTTTMTETRTTTTTETYDEKKTTY</sequence>
<evidence type="ECO:0000259" key="8">
    <source>
        <dbReference type="PROSITE" id="PS51225"/>
    </source>
</evidence>
<protein>
    <recommendedName>
        <fullName evidence="8">MARVEL domain-containing protein</fullName>
    </recommendedName>
</protein>
<evidence type="ECO:0000256" key="4">
    <source>
        <dbReference type="ARBA" id="ARBA00023136"/>
    </source>
</evidence>
<comment type="subcellular location">
    <subcellularLocation>
        <location evidence="1">Membrane</location>
        <topology evidence="1">Multi-pass membrane protein</topology>
    </subcellularLocation>
</comment>
<feature type="compositionally biased region" description="Low complexity" evidence="6">
    <location>
        <begin position="142"/>
        <end position="156"/>
    </location>
</feature>
<evidence type="ECO:0000256" key="2">
    <source>
        <dbReference type="ARBA" id="ARBA00022692"/>
    </source>
</evidence>
<dbReference type="OrthoDB" id="10028364at2759"/>
<proteinExistence type="predicted"/>
<reference evidence="9" key="1">
    <citation type="journal article" date="2019" name="bioRxiv">
        <title>The Genome of the Zebra Mussel, Dreissena polymorpha: A Resource for Invasive Species Research.</title>
        <authorList>
            <person name="McCartney M.A."/>
            <person name="Auch B."/>
            <person name="Kono T."/>
            <person name="Mallez S."/>
            <person name="Zhang Y."/>
            <person name="Obille A."/>
            <person name="Becker A."/>
            <person name="Abrahante J.E."/>
            <person name="Garbe J."/>
            <person name="Badalamenti J.P."/>
            <person name="Herman A."/>
            <person name="Mangelson H."/>
            <person name="Liachko I."/>
            <person name="Sullivan S."/>
            <person name="Sone E.D."/>
            <person name="Koren S."/>
            <person name="Silverstein K.A.T."/>
            <person name="Beckman K.B."/>
            <person name="Gohl D.M."/>
        </authorList>
    </citation>
    <scope>NUCLEOTIDE SEQUENCE</scope>
    <source>
        <strain evidence="9">Duluth1</strain>
        <tissue evidence="9">Whole animal</tissue>
    </source>
</reference>
<dbReference type="PANTHER" id="PTHR22776">
    <property type="entry name" value="MARVEL-CONTAINING POTENTIAL LIPID RAFT-ASSOCIATED PROTEIN"/>
    <property type="match status" value="1"/>
</dbReference>
<organism evidence="9 10">
    <name type="scientific">Dreissena polymorpha</name>
    <name type="common">Zebra mussel</name>
    <name type="synonym">Mytilus polymorpha</name>
    <dbReference type="NCBI Taxonomy" id="45954"/>
    <lineage>
        <taxon>Eukaryota</taxon>
        <taxon>Metazoa</taxon>
        <taxon>Spiralia</taxon>
        <taxon>Lophotrochozoa</taxon>
        <taxon>Mollusca</taxon>
        <taxon>Bivalvia</taxon>
        <taxon>Autobranchia</taxon>
        <taxon>Heteroconchia</taxon>
        <taxon>Euheterodonta</taxon>
        <taxon>Imparidentia</taxon>
        <taxon>Neoheterodontei</taxon>
        <taxon>Myida</taxon>
        <taxon>Dreissenoidea</taxon>
        <taxon>Dreissenidae</taxon>
        <taxon>Dreissena</taxon>
    </lineage>
</organism>
<accession>A0A9D3Z5A5</accession>
<keyword evidence="4 5" id="KW-0472">Membrane</keyword>
<dbReference type="GO" id="GO:0016020">
    <property type="term" value="C:membrane"/>
    <property type="evidence" value="ECO:0007669"/>
    <property type="project" value="UniProtKB-SubCell"/>
</dbReference>
<dbReference type="InterPro" id="IPR050578">
    <property type="entry name" value="MARVEL-CKLF_proteins"/>
</dbReference>
<dbReference type="PROSITE" id="PS51225">
    <property type="entry name" value="MARVEL"/>
    <property type="match status" value="1"/>
</dbReference>
<dbReference type="Pfam" id="PF01284">
    <property type="entry name" value="MARVEL"/>
    <property type="match status" value="1"/>
</dbReference>
<dbReference type="Proteomes" id="UP000828390">
    <property type="component" value="Unassembled WGS sequence"/>
</dbReference>
<feature type="transmembrane region" description="Helical" evidence="7">
    <location>
        <begin position="85"/>
        <end position="106"/>
    </location>
</feature>
<feature type="transmembrane region" description="Helical" evidence="7">
    <location>
        <begin position="48"/>
        <end position="73"/>
    </location>
</feature>
<comment type="caution">
    <text evidence="9">The sequence shown here is derived from an EMBL/GenBank/DDBJ whole genome shotgun (WGS) entry which is preliminary data.</text>
</comment>
<feature type="region of interest" description="Disordered" evidence="6">
    <location>
        <begin position="141"/>
        <end position="165"/>
    </location>
</feature>
<evidence type="ECO:0000256" key="1">
    <source>
        <dbReference type="ARBA" id="ARBA00004141"/>
    </source>
</evidence>
<reference evidence="9" key="2">
    <citation type="submission" date="2020-11" db="EMBL/GenBank/DDBJ databases">
        <authorList>
            <person name="McCartney M.A."/>
            <person name="Auch B."/>
            <person name="Kono T."/>
            <person name="Mallez S."/>
            <person name="Becker A."/>
            <person name="Gohl D.M."/>
            <person name="Silverstein K.A.T."/>
            <person name="Koren S."/>
            <person name="Bechman K.B."/>
            <person name="Herman A."/>
            <person name="Abrahante J.E."/>
            <person name="Garbe J."/>
        </authorList>
    </citation>
    <scope>NUCLEOTIDE SEQUENCE</scope>
    <source>
        <strain evidence="9">Duluth1</strain>
        <tissue evidence="9">Whole animal</tissue>
    </source>
</reference>
<gene>
    <name evidence="9" type="ORF">DPMN_070540</name>
</gene>
<evidence type="ECO:0000256" key="3">
    <source>
        <dbReference type="ARBA" id="ARBA00022989"/>
    </source>
</evidence>
<evidence type="ECO:0000256" key="5">
    <source>
        <dbReference type="PROSITE-ProRule" id="PRU00581"/>
    </source>
</evidence>
<evidence type="ECO:0000256" key="6">
    <source>
        <dbReference type="SAM" id="MobiDB-lite"/>
    </source>
</evidence>
<dbReference type="InterPro" id="IPR008253">
    <property type="entry name" value="Marvel"/>
</dbReference>
<evidence type="ECO:0000313" key="9">
    <source>
        <dbReference type="EMBL" id="KAH3711041.1"/>
    </source>
</evidence>
<dbReference type="PANTHER" id="PTHR22776:SF49">
    <property type="entry name" value="MARVEL DOMAIN-CONTAINING PROTEIN"/>
    <property type="match status" value="1"/>
</dbReference>
<evidence type="ECO:0000313" key="10">
    <source>
        <dbReference type="Proteomes" id="UP000828390"/>
    </source>
</evidence>
<evidence type="ECO:0000256" key="7">
    <source>
        <dbReference type="SAM" id="Phobius"/>
    </source>
</evidence>
<dbReference type="AlphaFoldDB" id="A0A9D3Z5A5"/>
<name>A0A9D3Z5A5_DREPO</name>
<feature type="transmembrane region" description="Helical" evidence="7">
    <location>
        <begin position="20"/>
        <end position="42"/>
    </location>
</feature>
<keyword evidence="2 5" id="KW-0812">Transmembrane</keyword>
<dbReference type="EMBL" id="JAIWYP010000014">
    <property type="protein sequence ID" value="KAH3711041.1"/>
    <property type="molecule type" value="Genomic_DNA"/>
</dbReference>
<keyword evidence="10" id="KW-1185">Reference proteome</keyword>
<keyword evidence="3 7" id="KW-1133">Transmembrane helix</keyword>
<feature type="domain" description="MARVEL" evidence="8">
    <location>
        <begin position="13"/>
        <end position="137"/>
    </location>
</feature>